<reference evidence="2 3" key="1">
    <citation type="journal article" date="2018" name="IMA Fungus">
        <title>IMA Genome-F 9: Draft genome sequence of Annulohypoxylon stygium, Aspergillus mulundensis, Berkeleyomyces basicola (syn. Thielaviopsis basicola), Ceratocystis smalleyi, two Cercospora beticola strains, Coleophoma cylindrospora, Fusarium fracticaudum, Phialophora cf. hyalina, and Morchella septimelata.</title>
        <authorList>
            <person name="Wingfield B.D."/>
            <person name="Bills G.F."/>
            <person name="Dong Y."/>
            <person name="Huang W."/>
            <person name="Nel W.J."/>
            <person name="Swalarsk-Parry B.S."/>
            <person name="Vaghefi N."/>
            <person name="Wilken P.M."/>
            <person name="An Z."/>
            <person name="de Beer Z.W."/>
            <person name="De Vos L."/>
            <person name="Chen L."/>
            <person name="Duong T.A."/>
            <person name="Gao Y."/>
            <person name="Hammerbacher A."/>
            <person name="Kikkert J.R."/>
            <person name="Li Y."/>
            <person name="Li H."/>
            <person name="Li K."/>
            <person name="Li Q."/>
            <person name="Liu X."/>
            <person name="Ma X."/>
            <person name="Naidoo K."/>
            <person name="Pethybridge S.J."/>
            <person name="Sun J."/>
            <person name="Steenkamp E.T."/>
            <person name="van der Nest M.A."/>
            <person name="van Wyk S."/>
            <person name="Wingfield M.J."/>
            <person name="Xiong C."/>
            <person name="Yue Q."/>
            <person name="Zhang X."/>
        </authorList>
    </citation>
    <scope>NUCLEOTIDE SEQUENCE [LARGE SCALE GENOMIC DNA]</scope>
    <source>
        <strain evidence="2 3">BP5796</strain>
    </source>
</reference>
<sequence length="131" mass="13487">MSTTATTIPFLVGTTYTLGILNTLIGLISIIFPGISGQLLGLPTSPHSANFSTTATFIAAKGARDIALGFCFVVFAATQNVDGIKTMIAASVLVGAVDATLIWRYGSTERAWLLGIGTAVLAGYLLLGCMG</sequence>
<feature type="transmembrane region" description="Helical" evidence="1">
    <location>
        <begin position="111"/>
        <end position="130"/>
    </location>
</feature>
<proteinExistence type="predicted"/>
<dbReference type="OrthoDB" id="10592921at2759"/>
<accession>A0A3D8RCV1</accession>
<dbReference type="InterPro" id="IPR025363">
    <property type="entry name" value="DUF4267"/>
</dbReference>
<feature type="transmembrane region" description="Helical" evidence="1">
    <location>
        <begin position="87"/>
        <end position="105"/>
    </location>
</feature>
<dbReference type="AlphaFoldDB" id="A0A3D8RCV1"/>
<organism evidence="2 3">
    <name type="scientific">Coleophoma crateriformis</name>
    <dbReference type="NCBI Taxonomy" id="565419"/>
    <lineage>
        <taxon>Eukaryota</taxon>
        <taxon>Fungi</taxon>
        <taxon>Dikarya</taxon>
        <taxon>Ascomycota</taxon>
        <taxon>Pezizomycotina</taxon>
        <taxon>Leotiomycetes</taxon>
        <taxon>Helotiales</taxon>
        <taxon>Dermateaceae</taxon>
        <taxon>Coleophoma</taxon>
    </lineage>
</organism>
<dbReference type="EMBL" id="PDLN01000011">
    <property type="protein sequence ID" value="RDW71862.1"/>
    <property type="molecule type" value="Genomic_DNA"/>
</dbReference>
<keyword evidence="1" id="KW-1133">Transmembrane helix</keyword>
<protein>
    <submittedName>
        <fullName evidence="2">Uncharacterized protein</fullName>
    </submittedName>
</protein>
<feature type="transmembrane region" description="Helical" evidence="1">
    <location>
        <begin position="12"/>
        <end position="35"/>
    </location>
</feature>
<evidence type="ECO:0000313" key="3">
    <source>
        <dbReference type="Proteomes" id="UP000256328"/>
    </source>
</evidence>
<keyword evidence="3" id="KW-1185">Reference proteome</keyword>
<evidence type="ECO:0000256" key="1">
    <source>
        <dbReference type="SAM" id="Phobius"/>
    </source>
</evidence>
<keyword evidence="1" id="KW-0812">Transmembrane</keyword>
<feature type="transmembrane region" description="Helical" evidence="1">
    <location>
        <begin position="55"/>
        <end position="75"/>
    </location>
</feature>
<comment type="caution">
    <text evidence="2">The sequence shown here is derived from an EMBL/GenBank/DDBJ whole genome shotgun (WGS) entry which is preliminary data.</text>
</comment>
<dbReference type="Pfam" id="PF14087">
    <property type="entry name" value="DUF4267"/>
    <property type="match status" value="1"/>
</dbReference>
<evidence type="ECO:0000313" key="2">
    <source>
        <dbReference type="EMBL" id="RDW71862.1"/>
    </source>
</evidence>
<dbReference type="Proteomes" id="UP000256328">
    <property type="component" value="Unassembled WGS sequence"/>
</dbReference>
<keyword evidence="1" id="KW-0472">Membrane</keyword>
<gene>
    <name evidence="2" type="ORF">BP5796_07896</name>
</gene>
<name>A0A3D8RCV1_9HELO</name>